<dbReference type="AlphaFoldDB" id="A0A7R9LN46"/>
<reference evidence="1" key="1">
    <citation type="submission" date="2020-11" db="EMBL/GenBank/DDBJ databases">
        <authorList>
            <person name="Tran Van P."/>
        </authorList>
    </citation>
    <scope>NUCLEOTIDE SEQUENCE</scope>
</reference>
<dbReference type="Proteomes" id="UP000759131">
    <property type="component" value="Unassembled WGS sequence"/>
</dbReference>
<sequence>NIVIWFAVIEGILLPIALYITDDPFRDAVKRSFRRKNYRCSDISKTGTEGPFPLYFNDFALIDKPYVGAMSSIPTAKLNTSPSPLTVVSNYRRSSMRANEKHRRTNANEPLMRANANGLSSSSSLRKCKPPKGNDKYMFLSIYGVDKVIPVTKPGVQYNTGTSSHVRCGNANHRKHLWRRQSHTSDQTGRCYVMPVVISAAAGERPVGNAGVDIFVMLRQLQAAETAEIACPKGHNNYANDDHIYATLSETFSVRSTLPDKRQLQQKLQKLNDQTVDQMERNAISSLSNEPNMQNSSPISAFNTGPNCAKSCGTGSVDGLSMSGVSFTTLANDDF</sequence>
<evidence type="ECO:0000313" key="1">
    <source>
        <dbReference type="EMBL" id="CAD7644700.1"/>
    </source>
</evidence>
<organism evidence="1">
    <name type="scientific">Medioppia subpectinata</name>
    <dbReference type="NCBI Taxonomy" id="1979941"/>
    <lineage>
        <taxon>Eukaryota</taxon>
        <taxon>Metazoa</taxon>
        <taxon>Ecdysozoa</taxon>
        <taxon>Arthropoda</taxon>
        <taxon>Chelicerata</taxon>
        <taxon>Arachnida</taxon>
        <taxon>Acari</taxon>
        <taxon>Acariformes</taxon>
        <taxon>Sarcoptiformes</taxon>
        <taxon>Oribatida</taxon>
        <taxon>Brachypylina</taxon>
        <taxon>Oppioidea</taxon>
        <taxon>Oppiidae</taxon>
        <taxon>Medioppia</taxon>
    </lineage>
</organism>
<keyword evidence="2" id="KW-1185">Reference proteome</keyword>
<feature type="non-terminal residue" evidence="1">
    <location>
        <position position="335"/>
    </location>
</feature>
<evidence type="ECO:0000313" key="2">
    <source>
        <dbReference type="Proteomes" id="UP000759131"/>
    </source>
</evidence>
<name>A0A7R9LN46_9ACAR</name>
<gene>
    <name evidence="1" type="ORF">OSB1V03_LOCUS20167</name>
</gene>
<protein>
    <submittedName>
        <fullName evidence="1">Uncharacterized protein</fullName>
    </submittedName>
</protein>
<feature type="non-terminal residue" evidence="1">
    <location>
        <position position="1"/>
    </location>
</feature>
<accession>A0A7R9LN46</accession>
<dbReference type="OrthoDB" id="6369020at2759"/>
<proteinExistence type="predicted"/>
<dbReference type="EMBL" id="OC886753">
    <property type="protein sequence ID" value="CAD7644700.1"/>
    <property type="molecule type" value="Genomic_DNA"/>
</dbReference>
<dbReference type="EMBL" id="CAJPIZ010032178">
    <property type="protein sequence ID" value="CAG2120220.1"/>
    <property type="molecule type" value="Genomic_DNA"/>
</dbReference>